<accession>A0A399SJW9</accession>
<comment type="caution">
    <text evidence="1">The sequence shown here is derived from an EMBL/GenBank/DDBJ whole genome shotgun (WGS) entry which is preliminary data.</text>
</comment>
<reference evidence="2" key="1">
    <citation type="submission" date="2018-08" db="EMBL/GenBank/DDBJ databases">
        <title>Mucilaginibacter sp. MYSH2.</title>
        <authorList>
            <person name="Seo T."/>
        </authorList>
    </citation>
    <scope>NUCLEOTIDE SEQUENCE [LARGE SCALE GENOMIC DNA]</scope>
    <source>
        <strain evidence="2">KIRAN</strain>
    </source>
</reference>
<protein>
    <submittedName>
        <fullName evidence="1">Uncharacterized protein</fullName>
    </submittedName>
</protein>
<dbReference type="Proteomes" id="UP000266005">
    <property type="component" value="Unassembled WGS sequence"/>
</dbReference>
<dbReference type="EMBL" id="QWGE01000002">
    <property type="protein sequence ID" value="RIJ42055.1"/>
    <property type="molecule type" value="Genomic_DNA"/>
</dbReference>
<sequence>MQVVAQTQTLEGFANFKKRSLTPIYAGNEVKGYIMFYKADKADKRNDNYGLDFFDQELRKVKSVMLPKTRYSYQLLRSTFNGEAFSFYFYNYRAKTLEVDVFDKSLNKLASKQFDKLSKADMSIALQETQLPSDGENKPIGGLNMYPVPNKGFIRNTYTGMMKGFALEMYDNKMNSKWVFQTDKKSKDYESVVINEITDKHIFATIVRKPNMLSKQMTFSVAAFDAETGKKIMDIPVEKEGAAEQLSLTSLNYDAQTDELLTIGEFYKLDDKPFINKSQGFYIKRFSVDGQEKSAKFYTWAGDVNPYLPAAAKESLDKGFVNFVHRMVKGADGKMHIVAEQYRIAADGMGIAMAVLGGGTSTAKGIIGNMMILTINPDQGLQKVTYFEKDETNCMLPPGSGFYGAGLLGQVIKMTGGFDYQFTQQNNDHLNFNTAYINYKKVKKSKYLERTLVNIQYTGEPEFLTDEIDLTADKESYSYVYPAKPGYVLVLDNQHQDKKLDLKLVKLNR</sequence>
<organism evidence="1 2">
    <name type="scientific">Pontibacter oryzae</name>
    <dbReference type="NCBI Taxonomy" id="2304593"/>
    <lineage>
        <taxon>Bacteria</taxon>
        <taxon>Pseudomonadati</taxon>
        <taxon>Bacteroidota</taxon>
        <taxon>Cytophagia</taxon>
        <taxon>Cytophagales</taxon>
        <taxon>Hymenobacteraceae</taxon>
        <taxon>Pontibacter</taxon>
    </lineage>
</organism>
<dbReference type="InterPro" id="IPR046661">
    <property type="entry name" value="DUF6770"/>
</dbReference>
<evidence type="ECO:0000313" key="1">
    <source>
        <dbReference type="EMBL" id="RIJ42055.1"/>
    </source>
</evidence>
<dbReference type="Pfam" id="PF20559">
    <property type="entry name" value="DUF6770"/>
    <property type="match status" value="1"/>
</dbReference>
<evidence type="ECO:0000313" key="2">
    <source>
        <dbReference type="Proteomes" id="UP000266005"/>
    </source>
</evidence>
<keyword evidence="2" id="KW-1185">Reference proteome</keyword>
<dbReference type="AlphaFoldDB" id="A0A399SJW9"/>
<proteinExistence type="predicted"/>
<name>A0A399SJW9_9BACT</name>
<gene>
    <name evidence="1" type="ORF">D1627_08655</name>
</gene>